<evidence type="ECO:0000256" key="1">
    <source>
        <dbReference type="ARBA" id="ARBA00004141"/>
    </source>
</evidence>
<feature type="transmembrane region" description="Helical" evidence="6">
    <location>
        <begin position="150"/>
        <end position="172"/>
    </location>
</feature>
<feature type="transmembrane region" description="Helical" evidence="6">
    <location>
        <begin position="349"/>
        <end position="370"/>
    </location>
</feature>
<feature type="transmembrane region" description="Helical" evidence="6">
    <location>
        <begin position="434"/>
        <end position="451"/>
    </location>
</feature>
<feature type="transmembrane region" description="Helical" evidence="6">
    <location>
        <begin position="299"/>
        <end position="328"/>
    </location>
</feature>
<dbReference type="EMBL" id="JACCBS010000002">
    <property type="protein sequence ID" value="NYE57500.1"/>
    <property type="molecule type" value="Genomic_DNA"/>
</dbReference>
<dbReference type="Pfam" id="PF13520">
    <property type="entry name" value="AA_permease_2"/>
    <property type="match status" value="1"/>
</dbReference>
<keyword evidence="8" id="KW-1185">Reference proteome</keyword>
<keyword evidence="3 6" id="KW-0812">Transmembrane</keyword>
<evidence type="ECO:0000256" key="5">
    <source>
        <dbReference type="ARBA" id="ARBA00023136"/>
    </source>
</evidence>
<organism evidence="7 8">
    <name type="scientific">Carboxydothermus ferrireducens DSM 11255</name>
    <dbReference type="NCBI Taxonomy" id="1119529"/>
    <lineage>
        <taxon>Bacteria</taxon>
        <taxon>Bacillati</taxon>
        <taxon>Bacillota</taxon>
        <taxon>Clostridia</taxon>
        <taxon>Thermoanaerobacterales</taxon>
        <taxon>Thermoanaerobacteraceae</taxon>
        <taxon>Carboxydothermus</taxon>
    </lineage>
</organism>
<feature type="transmembrane region" description="Helical" evidence="6">
    <location>
        <begin position="253"/>
        <end position="279"/>
    </location>
</feature>
<keyword evidence="4 6" id="KW-1133">Transmembrane helix</keyword>
<dbReference type="PANTHER" id="PTHR43243:SF4">
    <property type="entry name" value="CATIONIC AMINO ACID TRANSPORTER 4"/>
    <property type="match status" value="1"/>
</dbReference>
<sequence>MDIFRKKTIEQAKELAEEEKYKLNRALGPWELLLLVLGATIGAGIFVLPGVTAAKHAGPGVIVSFLIGGIISIAVGLAYVEFASLVPVAGSAYTYSYVALGEIIAWIVGWDLLFEFTVVTSTVSVGWGGYVTSLLKSIGINIPTAFSQDIAHGGIINIPAIIGILIVASIALSGIKAVGRSNTLFTGAKVLAIIVFLAIGIFHIKPENWHPFTPFGWGGVLTGAALTFFAYTGFDGVTTVLEEVKDPQKSIPFALIGGIGAITFLYIAVSTVLTGMVSFTKLDVPDPAAFALQQVGVQWGGAMISVAVIFGLIATMLGNGLSSTRILFAMSRDGLLPEKFATVHPKTRVPIVSSIVIFGTALILGGVLSIGELAELANIGGLTAFALTTLSVMVLRYTKPDAPRIFRVPALWIVGPIGILGSLALIISLPKITIIRFIIWLIIGLFIYFGYGKKHAKVSVGAQASKN</sequence>
<feature type="transmembrane region" description="Helical" evidence="6">
    <location>
        <begin position="184"/>
        <end position="204"/>
    </location>
</feature>
<feature type="transmembrane region" description="Helical" evidence="6">
    <location>
        <begin position="216"/>
        <end position="241"/>
    </location>
</feature>
<dbReference type="Gene3D" id="1.20.1740.10">
    <property type="entry name" value="Amino acid/polyamine transporter I"/>
    <property type="match status" value="1"/>
</dbReference>
<comment type="caution">
    <text evidence="7">The sequence shown here is derived from an EMBL/GenBank/DDBJ whole genome shotgun (WGS) entry which is preliminary data.</text>
</comment>
<keyword evidence="2" id="KW-0813">Transport</keyword>
<feature type="transmembrane region" description="Helical" evidence="6">
    <location>
        <begin position="60"/>
        <end position="80"/>
    </location>
</feature>
<keyword evidence="5 6" id="KW-0472">Membrane</keyword>
<dbReference type="PANTHER" id="PTHR43243">
    <property type="entry name" value="INNER MEMBRANE TRANSPORTER YGJI-RELATED"/>
    <property type="match status" value="1"/>
</dbReference>
<evidence type="ECO:0000256" key="3">
    <source>
        <dbReference type="ARBA" id="ARBA00022692"/>
    </source>
</evidence>
<evidence type="ECO:0000256" key="4">
    <source>
        <dbReference type="ARBA" id="ARBA00022989"/>
    </source>
</evidence>
<dbReference type="Proteomes" id="UP000604066">
    <property type="component" value="Unassembled WGS sequence"/>
</dbReference>
<feature type="transmembrane region" description="Helical" evidence="6">
    <location>
        <begin position="376"/>
        <end position="398"/>
    </location>
</feature>
<proteinExistence type="predicted"/>
<comment type="subcellular location">
    <subcellularLocation>
        <location evidence="1">Membrane</location>
        <topology evidence="1">Multi-pass membrane protein</topology>
    </subcellularLocation>
</comment>
<accession>A0ABX2R993</accession>
<evidence type="ECO:0000256" key="2">
    <source>
        <dbReference type="ARBA" id="ARBA00022448"/>
    </source>
</evidence>
<feature type="transmembrane region" description="Helical" evidence="6">
    <location>
        <begin position="32"/>
        <end position="54"/>
    </location>
</feature>
<dbReference type="InterPro" id="IPR002293">
    <property type="entry name" value="AA/rel_permease1"/>
</dbReference>
<evidence type="ECO:0000256" key="6">
    <source>
        <dbReference type="SAM" id="Phobius"/>
    </source>
</evidence>
<evidence type="ECO:0000313" key="7">
    <source>
        <dbReference type="EMBL" id="NYE57500.1"/>
    </source>
</evidence>
<name>A0ABX2R993_9THEO</name>
<dbReference type="PIRSF" id="PIRSF006060">
    <property type="entry name" value="AA_transporter"/>
    <property type="match status" value="1"/>
</dbReference>
<dbReference type="RefSeq" id="WP_028051781.1">
    <property type="nucleotide sequence ID" value="NZ_ATYG01000009.1"/>
</dbReference>
<evidence type="ECO:0000313" key="8">
    <source>
        <dbReference type="Proteomes" id="UP000604066"/>
    </source>
</evidence>
<reference evidence="7 8" key="1">
    <citation type="submission" date="2020-07" db="EMBL/GenBank/DDBJ databases">
        <title>Genomic Encyclopedia of Type Strains, Phase III (KMG-III): the genomes of soil and plant-associated and newly described type strains.</title>
        <authorList>
            <person name="Whitman W."/>
        </authorList>
    </citation>
    <scope>NUCLEOTIDE SEQUENCE [LARGE SCALE GENOMIC DNA]</scope>
    <source>
        <strain evidence="7 8">DSM 11255</strain>
    </source>
</reference>
<feature type="transmembrane region" description="Helical" evidence="6">
    <location>
        <begin position="92"/>
        <end position="113"/>
    </location>
</feature>
<protein>
    <submittedName>
        <fullName evidence="7">APA family basic amino acid/polyamine antiporter</fullName>
    </submittedName>
</protein>
<feature type="transmembrane region" description="Helical" evidence="6">
    <location>
        <begin position="410"/>
        <end position="428"/>
    </location>
</feature>
<gene>
    <name evidence="7" type="ORF">HDG70_001215</name>
</gene>